<reference evidence="4 5" key="1">
    <citation type="journal article" date="2020" name="Fungal Divers.">
        <title>Resolving the Mortierellaceae phylogeny through synthesis of multi-gene phylogenetics and phylogenomics.</title>
        <authorList>
            <person name="Vandepol N."/>
            <person name="Liber J."/>
            <person name="Desiro A."/>
            <person name="Na H."/>
            <person name="Kennedy M."/>
            <person name="Barry K."/>
            <person name="Grigoriev I.V."/>
            <person name="Miller A.N."/>
            <person name="O'Donnell K."/>
            <person name="Stajich J.E."/>
            <person name="Bonito G."/>
        </authorList>
    </citation>
    <scope>NUCLEOTIDE SEQUENCE [LARGE SCALE GENOMIC DNA]</scope>
    <source>
        <strain evidence="4 5">AD045</strain>
    </source>
</reference>
<evidence type="ECO:0000259" key="3">
    <source>
        <dbReference type="PROSITE" id="PS51186"/>
    </source>
</evidence>
<keyword evidence="5" id="KW-1185">Reference proteome</keyword>
<evidence type="ECO:0000256" key="2">
    <source>
        <dbReference type="ARBA" id="ARBA00023315"/>
    </source>
</evidence>
<dbReference type="EMBL" id="JAAAIM010000227">
    <property type="protein sequence ID" value="KAG0291735.1"/>
    <property type="molecule type" value="Genomic_DNA"/>
</dbReference>
<dbReference type="SUPFAM" id="SSF55729">
    <property type="entry name" value="Acyl-CoA N-acyltransferases (Nat)"/>
    <property type="match status" value="1"/>
</dbReference>
<gene>
    <name evidence="4" type="ORF">BGZ96_004897</name>
</gene>
<dbReference type="Pfam" id="PF00583">
    <property type="entry name" value="Acetyltransf_1"/>
    <property type="match status" value="1"/>
</dbReference>
<feature type="domain" description="N-acetyltransferase" evidence="3">
    <location>
        <begin position="26"/>
        <end position="172"/>
    </location>
</feature>
<keyword evidence="2" id="KW-0012">Acyltransferase</keyword>
<dbReference type="CDD" id="cd04301">
    <property type="entry name" value="NAT_SF"/>
    <property type="match status" value="1"/>
</dbReference>
<dbReference type="Proteomes" id="UP001194696">
    <property type="component" value="Unassembled WGS sequence"/>
</dbReference>
<keyword evidence="1" id="KW-0808">Transferase</keyword>
<protein>
    <recommendedName>
        <fullName evidence="3">N-acetyltransferase domain-containing protein</fullName>
    </recommendedName>
</protein>
<dbReference type="PANTHER" id="PTHR43877">
    <property type="entry name" value="AMINOALKYLPHOSPHONATE N-ACETYLTRANSFERASE-RELATED-RELATED"/>
    <property type="match status" value="1"/>
</dbReference>
<accession>A0ABQ7K6B8</accession>
<evidence type="ECO:0000313" key="5">
    <source>
        <dbReference type="Proteomes" id="UP001194696"/>
    </source>
</evidence>
<dbReference type="InterPro" id="IPR050832">
    <property type="entry name" value="Bact_Acetyltransf"/>
</dbReference>
<comment type="caution">
    <text evidence="4">The sequence shown here is derived from an EMBL/GenBank/DDBJ whole genome shotgun (WGS) entry which is preliminary data.</text>
</comment>
<dbReference type="PANTHER" id="PTHR43877:SF2">
    <property type="entry name" value="AMINOALKYLPHOSPHONATE N-ACETYLTRANSFERASE-RELATED"/>
    <property type="match status" value="1"/>
</dbReference>
<sequence length="172" mass="19060">LVKLGFQFIEGEADFSLPINALADTQNYRIASEPDILAIRAVAKGLFAASRFRAPWYTEEERDRFYQVWAENAVRGLFDHACLVIEDTSGIHGFVTVRKLTPDAARIGLLAVRRDLTGRGLGKVLIKAARHWCAARNVKQLSVATQTSNLSAMSLYIASGAQLAGISYWLYK</sequence>
<evidence type="ECO:0000313" key="4">
    <source>
        <dbReference type="EMBL" id="KAG0291735.1"/>
    </source>
</evidence>
<dbReference type="NCBIfam" id="NF008212">
    <property type="entry name" value="PRK10975.1"/>
    <property type="match status" value="1"/>
</dbReference>
<dbReference type="PROSITE" id="PS51186">
    <property type="entry name" value="GNAT"/>
    <property type="match status" value="1"/>
</dbReference>
<dbReference type="InterPro" id="IPR016181">
    <property type="entry name" value="Acyl_CoA_acyltransferase"/>
</dbReference>
<evidence type="ECO:0000256" key="1">
    <source>
        <dbReference type="ARBA" id="ARBA00022679"/>
    </source>
</evidence>
<organism evidence="4 5">
    <name type="scientific">Linnemannia gamsii</name>
    <dbReference type="NCBI Taxonomy" id="64522"/>
    <lineage>
        <taxon>Eukaryota</taxon>
        <taxon>Fungi</taxon>
        <taxon>Fungi incertae sedis</taxon>
        <taxon>Mucoromycota</taxon>
        <taxon>Mortierellomycotina</taxon>
        <taxon>Mortierellomycetes</taxon>
        <taxon>Mortierellales</taxon>
        <taxon>Mortierellaceae</taxon>
        <taxon>Linnemannia</taxon>
    </lineage>
</organism>
<dbReference type="InterPro" id="IPR000182">
    <property type="entry name" value="GNAT_dom"/>
</dbReference>
<name>A0ABQ7K6B8_9FUNG</name>
<proteinExistence type="predicted"/>
<feature type="non-terminal residue" evidence="4">
    <location>
        <position position="1"/>
    </location>
</feature>
<dbReference type="Gene3D" id="3.40.630.30">
    <property type="match status" value="1"/>
</dbReference>